<name>A0AA38UPZ8_9AGAR</name>
<feature type="region of interest" description="Disordered" evidence="1">
    <location>
        <begin position="1"/>
        <end position="33"/>
    </location>
</feature>
<sequence>MFMFSPLSPYRDSRPRSDRPVWGQVERTTSSRSKLVGHSMSRFMILVVLGLVSFACAAPLQPEPTAPTPTTAPTFTLTPSSSSSLSSSLSSSSSSLSSSSSSPSMATASAPTFFPRTNSETSTNSKSESKTFTVRFKDTTTGNDNKFIQQPIQQLLAHVNIKVDKFIGYPTTKDEPEADYDFDLVDSSGVVKYWGEIWDEDHAIQEDNGDKPGYQYDPVGLGGRLSVEREVKGKVEFIEVFEFRESTITVNKLQAESASRKKAVL</sequence>
<evidence type="ECO:0000313" key="2">
    <source>
        <dbReference type="EMBL" id="KAJ3979662.1"/>
    </source>
</evidence>
<comment type="caution">
    <text evidence="2">The sequence shown here is derived from an EMBL/GenBank/DDBJ whole genome shotgun (WGS) entry which is preliminary data.</text>
</comment>
<dbReference type="Proteomes" id="UP001163850">
    <property type="component" value="Unassembled WGS sequence"/>
</dbReference>
<feature type="compositionally biased region" description="Low complexity" evidence="1">
    <location>
        <begin position="1"/>
        <end position="10"/>
    </location>
</feature>
<feature type="region of interest" description="Disordered" evidence="1">
    <location>
        <begin position="65"/>
        <end position="130"/>
    </location>
</feature>
<gene>
    <name evidence="2" type="ORF">F5890DRAFT_1545651</name>
</gene>
<dbReference type="EMBL" id="MU802293">
    <property type="protein sequence ID" value="KAJ3979662.1"/>
    <property type="molecule type" value="Genomic_DNA"/>
</dbReference>
<reference evidence="2" key="1">
    <citation type="submission" date="2022-08" db="EMBL/GenBank/DDBJ databases">
        <authorList>
            <consortium name="DOE Joint Genome Institute"/>
            <person name="Min B."/>
            <person name="Riley R."/>
            <person name="Sierra-Patev S."/>
            <person name="Naranjo-Ortiz M."/>
            <person name="Looney B."/>
            <person name="Konkel Z."/>
            <person name="Slot J.C."/>
            <person name="Sakamoto Y."/>
            <person name="Steenwyk J.L."/>
            <person name="Rokas A."/>
            <person name="Carro J."/>
            <person name="Camarero S."/>
            <person name="Ferreira P."/>
            <person name="Molpeceres G."/>
            <person name="Ruiz-Duenas F.J."/>
            <person name="Serrano A."/>
            <person name="Henrissat B."/>
            <person name="Drula E."/>
            <person name="Hughes K.W."/>
            <person name="Mata J.L."/>
            <person name="Ishikawa N.K."/>
            <person name="Vargas-Isla R."/>
            <person name="Ushijima S."/>
            <person name="Smith C.A."/>
            <person name="Ahrendt S."/>
            <person name="Andreopoulos W."/>
            <person name="He G."/>
            <person name="Labutti K."/>
            <person name="Lipzen A."/>
            <person name="Ng V."/>
            <person name="Sandor L."/>
            <person name="Barry K."/>
            <person name="Martinez A.T."/>
            <person name="Xiao Y."/>
            <person name="Gibbons J.G."/>
            <person name="Terashima K."/>
            <person name="Hibbett D.S."/>
            <person name="Grigoriev I.V."/>
        </authorList>
    </citation>
    <scope>NUCLEOTIDE SEQUENCE</scope>
    <source>
        <strain evidence="2">TFB7829</strain>
    </source>
</reference>
<accession>A0AA38UPZ8</accession>
<evidence type="ECO:0000313" key="3">
    <source>
        <dbReference type="Proteomes" id="UP001163850"/>
    </source>
</evidence>
<proteinExistence type="predicted"/>
<evidence type="ECO:0000256" key="1">
    <source>
        <dbReference type="SAM" id="MobiDB-lite"/>
    </source>
</evidence>
<organism evidence="2 3">
    <name type="scientific">Lentinula detonsa</name>
    <dbReference type="NCBI Taxonomy" id="2804962"/>
    <lineage>
        <taxon>Eukaryota</taxon>
        <taxon>Fungi</taxon>
        <taxon>Dikarya</taxon>
        <taxon>Basidiomycota</taxon>
        <taxon>Agaricomycotina</taxon>
        <taxon>Agaricomycetes</taxon>
        <taxon>Agaricomycetidae</taxon>
        <taxon>Agaricales</taxon>
        <taxon>Marasmiineae</taxon>
        <taxon>Omphalotaceae</taxon>
        <taxon>Lentinula</taxon>
    </lineage>
</organism>
<feature type="compositionally biased region" description="Low complexity" evidence="1">
    <location>
        <begin position="68"/>
        <end position="126"/>
    </location>
</feature>
<protein>
    <submittedName>
        <fullName evidence="2">Uncharacterized protein</fullName>
    </submittedName>
</protein>
<dbReference type="AlphaFoldDB" id="A0AA38UPZ8"/>